<name>A0A6J5PDM8_9CAUD</name>
<evidence type="ECO:0000313" key="1">
    <source>
        <dbReference type="EMBL" id="CAB4167338.1"/>
    </source>
</evidence>
<sequence length="361" mass="38779">MPSYTWEARLNGTTTLTNIQTVNVTLGRTYNTDPFRGSTAVITGRGYTTPPSISVGQYVQLVALNGATEVWSYAFYVVDFVFNYGIIPSEDTWTLTVNDSIGNAGRATVTGSWAANTQSGTALSNTAYLANINMELYIGASNGTAYLSAQSFTNENLLTILNKIITTEQGYMTGATFDDLNGYIVWRPRSDIGPFPICEFTDTTPVVSSIANKYNTLELAGLQGNYATKVVVNPSGLAGQTAGTGYKVWEIETYDYTTGQAATTAAFALSRLSTATVIPITVSCITENQTNDAALIACYPFQGINIAFRGAQYTCNVEGGTISSSPMNTTLTYNLTLSPVTRFSFTLNSSYYGILDTSKLG</sequence>
<organism evidence="1">
    <name type="scientific">uncultured Caudovirales phage</name>
    <dbReference type="NCBI Taxonomy" id="2100421"/>
    <lineage>
        <taxon>Viruses</taxon>
        <taxon>Duplodnaviria</taxon>
        <taxon>Heunggongvirae</taxon>
        <taxon>Uroviricota</taxon>
        <taxon>Caudoviricetes</taxon>
        <taxon>Peduoviridae</taxon>
        <taxon>Maltschvirus</taxon>
        <taxon>Maltschvirus maltsch</taxon>
    </lineage>
</organism>
<protein>
    <submittedName>
        <fullName evidence="1">Uncharacterized protein</fullName>
    </submittedName>
</protein>
<proteinExistence type="predicted"/>
<accession>A0A6J5PDM8</accession>
<dbReference type="EMBL" id="LR796802">
    <property type="protein sequence ID" value="CAB4167338.1"/>
    <property type="molecule type" value="Genomic_DNA"/>
</dbReference>
<reference evidence="1" key="1">
    <citation type="submission" date="2020-04" db="EMBL/GenBank/DDBJ databases">
        <authorList>
            <person name="Chiriac C."/>
            <person name="Salcher M."/>
            <person name="Ghai R."/>
            <person name="Kavagutti S V."/>
        </authorList>
    </citation>
    <scope>NUCLEOTIDE SEQUENCE</scope>
</reference>
<gene>
    <name evidence="1" type="ORF">UFOVP872_12</name>
</gene>